<dbReference type="PRINTS" id="PR00032">
    <property type="entry name" value="HTHARAC"/>
</dbReference>
<dbReference type="EMBL" id="LDOT01000023">
    <property type="protein sequence ID" value="KLV04120.1"/>
    <property type="molecule type" value="Genomic_DNA"/>
</dbReference>
<dbReference type="InterPro" id="IPR014710">
    <property type="entry name" value="RmlC-like_jellyroll"/>
</dbReference>
<dbReference type="OrthoDB" id="5949386at2"/>
<evidence type="ECO:0000259" key="6">
    <source>
        <dbReference type="PROSITE" id="PS01124"/>
    </source>
</evidence>
<dbReference type="AlphaFoldDB" id="A0A0J1GWQ3"/>
<proteinExistence type="predicted"/>
<dbReference type="InterPro" id="IPR003313">
    <property type="entry name" value="AraC-bd"/>
</dbReference>
<dbReference type="FunFam" id="1.10.10.60:FF:000132">
    <property type="entry name" value="AraC family transcriptional regulator"/>
    <property type="match status" value="1"/>
</dbReference>
<comment type="caution">
    <text evidence="7">The sequence shown here is derived from an EMBL/GenBank/DDBJ whole genome shotgun (WGS) entry which is preliminary data.</text>
</comment>
<keyword evidence="1" id="KW-0678">Repressor</keyword>
<dbReference type="GO" id="GO:0043565">
    <property type="term" value="F:sequence-specific DNA binding"/>
    <property type="evidence" value="ECO:0007669"/>
    <property type="project" value="InterPro"/>
</dbReference>
<dbReference type="CDD" id="cd06124">
    <property type="entry name" value="cupin_NimR-like_N"/>
    <property type="match status" value="1"/>
</dbReference>
<evidence type="ECO:0000313" key="7">
    <source>
        <dbReference type="EMBL" id="KLV04120.1"/>
    </source>
</evidence>
<evidence type="ECO:0000256" key="5">
    <source>
        <dbReference type="ARBA" id="ARBA00023163"/>
    </source>
</evidence>
<sequence>MEKRDFAVGRPDKAVVIAKSYPDGYLIDWHYHDFSQLVYACRGVMTVETQRDLWVIPPQRAVWIPAGVRHKVVMHGCAEMRNFYVRPDLYPQLPNESTVISVTALLRELLLHLASPQAKTLSSDVLDRLIEVTLDQFLVARHVSFNLPVASDPRLRKVCEAIAENPNHQDSLLQWAERANVSSRTLSRLFRAEIGLSFVEYRQQARLFAALILLAQGMPVTRVALEVGFTSVSAFNRLFKQSFAVTPGAFMQIELSEDR</sequence>
<dbReference type="SUPFAM" id="SSF46689">
    <property type="entry name" value="Homeodomain-like"/>
    <property type="match status" value="1"/>
</dbReference>
<dbReference type="Pfam" id="PF02311">
    <property type="entry name" value="AraC_binding"/>
    <property type="match status" value="1"/>
</dbReference>
<dbReference type="PATRIC" id="fig|1195763.3.peg.3419"/>
<dbReference type="GO" id="GO:0003700">
    <property type="term" value="F:DNA-binding transcription factor activity"/>
    <property type="evidence" value="ECO:0007669"/>
    <property type="project" value="InterPro"/>
</dbReference>
<dbReference type="STRING" id="1195763.ABT56_16050"/>
<organism evidence="7 8">
    <name type="scientific">Photobacterium aquae</name>
    <dbReference type="NCBI Taxonomy" id="1195763"/>
    <lineage>
        <taxon>Bacteria</taxon>
        <taxon>Pseudomonadati</taxon>
        <taxon>Pseudomonadota</taxon>
        <taxon>Gammaproteobacteria</taxon>
        <taxon>Vibrionales</taxon>
        <taxon>Vibrionaceae</taxon>
        <taxon>Photobacterium</taxon>
    </lineage>
</organism>
<evidence type="ECO:0000313" key="8">
    <source>
        <dbReference type="Proteomes" id="UP000036097"/>
    </source>
</evidence>
<gene>
    <name evidence="7" type="ORF">ABT56_16050</name>
</gene>
<dbReference type="InterPro" id="IPR018060">
    <property type="entry name" value="HTH_AraC"/>
</dbReference>
<keyword evidence="2" id="KW-0805">Transcription regulation</keyword>
<keyword evidence="8" id="KW-1185">Reference proteome</keyword>
<dbReference type="PANTHER" id="PTHR11019:SF199">
    <property type="entry name" value="HTH-TYPE TRANSCRIPTIONAL REGULATOR NIMR"/>
    <property type="match status" value="1"/>
</dbReference>
<reference evidence="7 8" key="1">
    <citation type="submission" date="2015-05" db="EMBL/GenBank/DDBJ databases">
        <title>Photobacterium galathea sp. nov.</title>
        <authorList>
            <person name="Machado H."/>
            <person name="Gram L."/>
        </authorList>
    </citation>
    <scope>NUCLEOTIDE SEQUENCE [LARGE SCALE GENOMIC DNA]</scope>
    <source>
        <strain evidence="7 8">CGMCC 1.12159</strain>
    </source>
</reference>
<keyword evidence="3" id="KW-0238">DNA-binding</keyword>
<protein>
    <submittedName>
        <fullName evidence="7">AraC family transcriptional regulator</fullName>
    </submittedName>
</protein>
<dbReference type="SUPFAM" id="SSF51182">
    <property type="entry name" value="RmlC-like cupins"/>
    <property type="match status" value="1"/>
</dbReference>
<dbReference type="PANTHER" id="PTHR11019">
    <property type="entry name" value="HTH-TYPE TRANSCRIPTIONAL REGULATOR NIMR"/>
    <property type="match status" value="1"/>
</dbReference>
<dbReference type="Gene3D" id="1.10.10.60">
    <property type="entry name" value="Homeodomain-like"/>
    <property type="match status" value="2"/>
</dbReference>
<dbReference type="InterPro" id="IPR009057">
    <property type="entry name" value="Homeodomain-like_sf"/>
</dbReference>
<keyword evidence="5" id="KW-0804">Transcription</keyword>
<feature type="domain" description="HTH araC/xylS-type" evidence="6">
    <location>
        <begin position="156"/>
        <end position="253"/>
    </location>
</feature>
<accession>A0A0J1GWQ3</accession>
<dbReference type="InterPro" id="IPR018062">
    <property type="entry name" value="HTH_AraC-typ_CS"/>
</dbReference>
<dbReference type="InterPro" id="IPR011051">
    <property type="entry name" value="RmlC_Cupin_sf"/>
</dbReference>
<dbReference type="RefSeq" id="WP_047879889.1">
    <property type="nucleotide sequence ID" value="NZ_LDOT01000023.1"/>
</dbReference>
<evidence type="ECO:0000256" key="2">
    <source>
        <dbReference type="ARBA" id="ARBA00023015"/>
    </source>
</evidence>
<dbReference type="Proteomes" id="UP000036097">
    <property type="component" value="Unassembled WGS sequence"/>
</dbReference>
<dbReference type="Gene3D" id="2.60.120.10">
    <property type="entry name" value="Jelly Rolls"/>
    <property type="match status" value="1"/>
</dbReference>
<dbReference type="Pfam" id="PF12833">
    <property type="entry name" value="HTH_18"/>
    <property type="match status" value="1"/>
</dbReference>
<dbReference type="PROSITE" id="PS01124">
    <property type="entry name" value="HTH_ARAC_FAMILY_2"/>
    <property type="match status" value="1"/>
</dbReference>
<evidence type="ECO:0000256" key="1">
    <source>
        <dbReference type="ARBA" id="ARBA00022491"/>
    </source>
</evidence>
<evidence type="ECO:0000256" key="4">
    <source>
        <dbReference type="ARBA" id="ARBA00023159"/>
    </source>
</evidence>
<keyword evidence="4" id="KW-0010">Activator</keyword>
<dbReference type="InterPro" id="IPR020449">
    <property type="entry name" value="Tscrpt_reg_AraC-type_HTH"/>
</dbReference>
<name>A0A0J1GWQ3_9GAMM</name>
<evidence type="ECO:0000256" key="3">
    <source>
        <dbReference type="ARBA" id="ARBA00023125"/>
    </source>
</evidence>
<dbReference type="SMART" id="SM00342">
    <property type="entry name" value="HTH_ARAC"/>
    <property type="match status" value="1"/>
</dbReference>
<dbReference type="PROSITE" id="PS00041">
    <property type="entry name" value="HTH_ARAC_FAMILY_1"/>
    <property type="match status" value="1"/>
</dbReference>